<evidence type="ECO:0000313" key="1">
    <source>
        <dbReference type="EMBL" id="KAK0704532.1"/>
    </source>
</evidence>
<keyword evidence="2" id="KW-1185">Reference proteome</keyword>
<evidence type="ECO:0000313" key="2">
    <source>
        <dbReference type="Proteomes" id="UP001172102"/>
    </source>
</evidence>
<dbReference type="EMBL" id="JAUKUA010000007">
    <property type="protein sequence ID" value="KAK0704532.1"/>
    <property type="molecule type" value="Genomic_DNA"/>
</dbReference>
<proteinExistence type="predicted"/>
<organism evidence="1 2">
    <name type="scientific">Lasiosphaeris hirsuta</name>
    <dbReference type="NCBI Taxonomy" id="260670"/>
    <lineage>
        <taxon>Eukaryota</taxon>
        <taxon>Fungi</taxon>
        <taxon>Dikarya</taxon>
        <taxon>Ascomycota</taxon>
        <taxon>Pezizomycotina</taxon>
        <taxon>Sordariomycetes</taxon>
        <taxon>Sordariomycetidae</taxon>
        <taxon>Sordariales</taxon>
        <taxon>Lasiosphaeriaceae</taxon>
        <taxon>Lasiosphaeris</taxon>
    </lineage>
</organism>
<accession>A0AA39ZVX0</accession>
<sequence length="129" mass="14334">MTILTAKIILGSSSHNSSLALKETSVNIHGKAEMGMDTSELGLFHTEMGTNQIFGSPATRELGVVYWDTVGYVPRDWMRTKILVKSRYISPEGYQPGITAREWRLLVAAKLADLGVNEFVEAYSKLEQI</sequence>
<name>A0AA39ZVX0_9PEZI</name>
<dbReference type="AlphaFoldDB" id="A0AA39ZVX0"/>
<comment type="caution">
    <text evidence="1">The sequence shown here is derived from an EMBL/GenBank/DDBJ whole genome shotgun (WGS) entry which is preliminary data.</text>
</comment>
<protein>
    <submittedName>
        <fullName evidence="1">Uncharacterized protein</fullName>
    </submittedName>
</protein>
<dbReference type="Proteomes" id="UP001172102">
    <property type="component" value="Unassembled WGS sequence"/>
</dbReference>
<reference evidence="1" key="1">
    <citation type="submission" date="2023-06" db="EMBL/GenBank/DDBJ databases">
        <title>Genome-scale phylogeny and comparative genomics of the fungal order Sordariales.</title>
        <authorList>
            <consortium name="Lawrence Berkeley National Laboratory"/>
            <person name="Hensen N."/>
            <person name="Bonometti L."/>
            <person name="Westerberg I."/>
            <person name="Brannstrom I.O."/>
            <person name="Guillou S."/>
            <person name="Cros-Aarteil S."/>
            <person name="Calhoun S."/>
            <person name="Haridas S."/>
            <person name="Kuo A."/>
            <person name="Mondo S."/>
            <person name="Pangilinan J."/>
            <person name="Riley R."/>
            <person name="Labutti K."/>
            <person name="Andreopoulos B."/>
            <person name="Lipzen A."/>
            <person name="Chen C."/>
            <person name="Yanf M."/>
            <person name="Daum C."/>
            <person name="Ng V."/>
            <person name="Clum A."/>
            <person name="Steindorff A."/>
            <person name="Ohm R."/>
            <person name="Martin F."/>
            <person name="Silar P."/>
            <person name="Natvig D."/>
            <person name="Lalanne C."/>
            <person name="Gautier V."/>
            <person name="Ament-Velasquez S.L."/>
            <person name="Kruys A."/>
            <person name="Hutchinson M.I."/>
            <person name="Powell A.J."/>
            <person name="Barry K."/>
            <person name="Miller A.N."/>
            <person name="Grigoriev I.V."/>
            <person name="Debuchy R."/>
            <person name="Gladieux P."/>
            <person name="Thoren M.H."/>
            <person name="Johannesson H."/>
        </authorList>
    </citation>
    <scope>NUCLEOTIDE SEQUENCE</scope>
    <source>
        <strain evidence="1">SMH4607-1</strain>
    </source>
</reference>
<gene>
    <name evidence="1" type="ORF">B0H67DRAFT_351327</name>
</gene>